<dbReference type="Proteomes" id="UP000295496">
    <property type="component" value="Unassembled WGS sequence"/>
</dbReference>
<dbReference type="PROSITE" id="PS00430">
    <property type="entry name" value="TONB_DEPENDENT_REC_1"/>
    <property type="match status" value="1"/>
</dbReference>
<evidence type="ECO:0000256" key="7">
    <source>
        <dbReference type="ARBA" id="ARBA00023077"/>
    </source>
</evidence>
<dbReference type="GO" id="GO:0015232">
    <property type="term" value="F:heme transmembrane transporter activity"/>
    <property type="evidence" value="ECO:0007669"/>
    <property type="project" value="InterPro"/>
</dbReference>
<evidence type="ECO:0000256" key="8">
    <source>
        <dbReference type="ARBA" id="ARBA00023136"/>
    </source>
</evidence>
<reference evidence="16 17" key="1">
    <citation type="submission" date="2019-03" db="EMBL/GenBank/DDBJ databases">
        <title>Genomic Encyclopedia of Type Strains, Phase IV (KMG-IV): sequencing the most valuable type-strain genomes for metagenomic binning, comparative biology and taxonomic classification.</title>
        <authorList>
            <person name="Goeker M."/>
        </authorList>
    </citation>
    <scope>NUCLEOTIDE SEQUENCE [LARGE SCALE GENOMIC DNA]</scope>
    <source>
        <strain evidence="16 17">DSM 10053</strain>
    </source>
</reference>
<feature type="domain" description="TonB-dependent receptor plug" evidence="15">
    <location>
        <begin position="77"/>
        <end position="166"/>
    </location>
</feature>
<dbReference type="RefSeq" id="WP_132299351.1">
    <property type="nucleotide sequence ID" value="NZ_CP170642.1"/>
</dbReference>
<keyword evidence="6 13" id="KW-0732">Signal</keyword>
<dbReference type="InterPro" id="IPR010916">
    <property type="entry name" value="TonB_box_CS"/>
</dbReference>
<feature type="domain" description="TonB-dependent receptor-like beta-barrel" evidence="14">
    <location>
        <begin position="250"/>
        <end position="684"/>
    </location>
</feature>
<dbReference type="InterPro" id="IPR012910">
    <property type="entry name" value="Plug_dom"/>
</dbReference>
<evidence type="ECO:0000313" key="16">
    <source>
        <dbReference type="EMBL" id="TCK70977.1"/>
    </source>
</evidence>
<proteinExistence type="inferred from homology"/>
<dbReference type="Gene3D" id="2.170.130.10">
    <property type="entry name" value="TonB-dependent receptor, plug domain"/>
    <property type="match status" value="1"/>
</dbReference>
<dbReference type="SUPFAM" id="SSF56935">
    <property type="entry name" value="Porins"/>
    <property type="match status" value="1"/>
</dbReference>
<gene>
    <name evidence="16" type="ORF">EV692_0028</name>
</gene>
<evidence type="ECO:0000259" key="15">
    <source>
        <dbReference type="Pfam" id="PF07715"/>
    </source>
</evidence>
<evidence type="ECO:0000256" key="9">
    <source>
        <dbReference type="ARBA" id="ARBA00023237"/>
    </source>
</evidence>
<name>A0A4R1L1R5_9PAST</name>
<dbReference type="GO" id="GO:0044718">
    <property type="term" value="P:siderophore transmembrane transport"/>
    <property type="evidence" value="ECO:0007669"/>
    <property type="project" value="TreeGrafter"/>
</dbReference>
<dbReference type="EMBL" id="SMGJ01000001">
    <property type="protein sequence ID" value="TCK70977.1"/>
    <property type="molecule type" value="Genomic_DNA"/>
</dbReference>
<dbReference type="NCBIfam" id="TIGR01785">
    <property type="entry name" value="TonB-hemin"/>
    <property type="match status" value="1"/>
</dbReference>
<evidence type="ECO:0000256" key="2">
    <source>
        <dbReference type="ARBA" id="ARBA00009810"/>
    </source>
</evidence>
<keyword evidence="4 10" id="KW-1134">Transmembrane beta strand</keyword>
<dbReference type="AlphaFoldDB" id="A0A4R1L1R5"/>
<dbReference type="PANTHER" id="PTHR30069">
    <property type="entry name" value="TONB-DEPENDENT OUTER MEMBRANE RECEPTOR"/>
    <property type="match status" value="1"/>
</dbReference>
<comment type="similarity">
    <text evidence="2 10 12">Belongs to the TonB-dependent receptor family.</text>
</comment>
<evidence type="ECO:0000256" key="5">
    <source>
        <dbReference type="ARBA" id="ARBA00022692"/>
    </source>
</evidence>
<evidence type="ECO:0000256" key="6">
    <source>
        <dbReference type="ARBA" id="ARBA00022729"/>
    </source>
</evidence>
<accession>A0A4R1L1R5</accession>
<keyword evidence="16" id="KW-0675">Receptor</keyword>
<keyword evidence="3 10" id="KW-0813">Transport</keyword>
<dbReference type="InterPro" id="IPR036942">
    <property type="entry name" value="Beta-barrel_TonB_sf"/>
</dbReference>
<comment type="subcellular location">
    <subcellularLocation>
        <location evidence="1 10">Cell outer membrane</location>
        <topology evidence="1 10">Multi-pass membrane protein</topology>
    </subcellularLocation>
</comment>
<dbReference type="InterPro" id="IPR037066">
    <property type="entry name" value="Plug_dom_sf"/>
</dbReference>
<evidence type="ECO:0000256" key="11">
    <source>
        <dbReference type="PROSITE-ProRule" id="PRU10143"/>
    </source>
</evidence>
<feature type="chain" id="PRO_5030099175" evidence="13">
    <location>
        <begin position="27"/>
        <end position="715"/>
    </location>
</feature>
<evidence type="ECO:0000313" key="17">
    <source>
        <dbReference type="Proteomes" id="UP000295496"/>
    </source>
</evidence>
<dbReference type="Pfam" id="PF07715">
    <property type="entry name" value="Plug"/>
    <property type="match status" value="1"/>
</dbReference>
<dbReference type="InterPro" id="IPR039426">
    <property type="entry name" value="TonB-dep_rcpt-like"/>
</dbReference>
<evidence type="ECO:0000256" key="4">
    <source>
        <dbReference type="ARBA" id="ARBA00022452"/>
    </source>
</evidence>
<comment type="caution">
    <text evidence="16">The sequence shown here is derived from an EMBL/GenBank/DDBJ whole genome shotgun (WGS) entry which is preliminary data.</text>
</comment>
<dbReference type="GO" id="GO:0015344">
    <property type="term" value="F:siderophore uptake transmembrane transporter activity"/>
    <property type="evidence" value="ECO:0007669"/>
    <property type="project" value="TreeGrafter"/>
</dbReference>
<dbReference type="GO" id="GO:0009279">
    <property type="term" value="C:cell outer membrane"/>
    <property type="evidence" value="ECO:0007669"/>
    <property type="project" value="UniProtKB-SubCell"/>
</dbReference>
<evidence type="ECO:0000256" key="12">
    <source>
        <dbReference type="RuleBase" id="RU003357"/>
    </source>
</evidence>
<evidence type="ECO:0000259" key="14">
    <source>
        <dbReference type="Pfam" id="PF00593"/>
    </source>
</evidence>
<dbReference type="CDD" id="cd01347">
    <property type="entry name" value="ligand_gated_channel"/>
    <property type="match status" value="1"/>
</dbReference>
<keyword evidence="9 10" id="KW-0998">Cell outer membrane</keyword>
<feature type="short sequence motif" description="TonB box" evidence="11">
    <location>
        <begin position="46"/>
        <end position="52"/>
    </location>
</feature>
<protein>
    <submittedName>
        <fullName evidence="16">Iron complex outermembrane receptor protein/hemoglobin/transferrin/lactoferrin receptor protein</fullName>
    </submittedName>
</protein>
<dbReference type="Gene3D" id="2.40.170.20">
    <property type="entry name" value="TonB-dependent receptor, beta-barrel domain"/>
    <property type="match status" value="1"/>
</dbReference>
<keyword evidence="5 10" id="KW-0812">Transmembrane</keyword>
<evidence type="ECO:0000256" key="3">
    <source>
        <dbReference type="ARBA" id="ARBA00022448"/>
    </source>
</evidence>
<keyword evidence="17" id="KW-1185">Reference proteome</keyword>
<organism evidence="16 17">
    <name type="scientific">Lonepinella koalarum</name>
    <dbReference type="NCBI Taxonomy" id="53417"/>
    <lineage>
        <taxon>Bacteria</taxon>
        <taxon>Pseudomonadati</taxon>
        <taxon>Pseudomonadota</taxon>
        <taxon>Gammaproteobacteria</taxon>
        <taxon>Pasteurellales</taxon>
        <taxon>Pasteurellaceae</taxon>
        <taxon>Lonepinella</taxon>
    </lineage>
</organism>
<dbReference type="Pfam" id="PF00593">
    <property type="entry name" value="TonB_dep_Rec_b-barrel"/>
    <property type="match status" value="1"/>
</dbReference>
<dbReference type="InterPro" id="IPR000531">
    <property type="entry name" value="Beta-barrel_TonB"/>
</dbReference>
<dbReference type="PROSITE" id="PS52016">
    <property type="entry name" value="TONB_DEPENDENT_REC_3"/>
    <property type="match status" value="1"/>
</dbReference>
<evidence type="ECO:0000256" key="1">
    <source>
        <dbReference type="ARBA" id="ARBA00004571"/>
    </source>
</evidence>
<sequence>MKKKFTLSTLSMSLSFAVLPCSLAYAQNEECQQDRSLKQCKNTLDTIIVSANRSATDSAKFVGQASKFESDSLLSQSRLIDVLGESPNVDFGRDMSRQIGQNFKVRGFGYGDIDRVIIQQDDVPRDPTLYSNHISSFRSDSDILKNIETVKGASSILHGSGAIGGIISMTTKDASDYLRPGQQYGASIGGRLESNNMKSGMVQLYARPNAAPVDILFHAKRALHGNVKIADGGQDGITHNKNDEHINSYFAKFGWDMNTNHRLTLSAFNYTDKLNTGWQTLYHDYDEDNPVRGKLSQKDYVLTHQYNPSNPWINLTLRAFYSEAEYHRIAKSTTSLSDYTNSDKRYGFSAKNIAKFQTGHLDHELVLGADYKNKKMDATFITLAGKNDTGAFPNTSHDIGLYFQDNIQFNRLILTLGGRYDIFKRKVEKAGGQSYKEKRFSPRVALSYEVLDGINLLAGYSETFRAPTPDETSSQGLLNPHYYYLPNPDLKPETAKEYETGFSVSKNNLFNLGHAIYFKATYFNGKIKDMISLQARPELGEPPERMYPNYPAQYAQYLNVSNVKRTGVEAELKYAIGDLLLSSSYGHLKLKNTATGKRVSTFADRITAGIAYSYHPWDLTAGFKVKHWFKPKADTFDYYSRDKHYSYVNGTFTQVDFNGIWQPKSTGFGFIDQDLKVMFGVNNLLNKKYKPAGTLDTTATGGPGRNYYVQVEKRF</sequence>
<feature type="signal peptide" evidence="13">
    <location>
        <begin position="1"/>
        <end position="26"/>
    </location>
</feature>
<dbReference type="PANTHER" id="PTHR30069:SF41">
    <property type="entry name" value="HEME_HEMOPEXIN UTILIZATION PROTEIN C"/>
    <property type="match status" value="1"/>
</dbReference>
<dbReference type="InterPro" id="IPR011276">
    <property type="entry name" value="TonB_haem/Hb_rcpt"/>
</dbReference>
<keyword evidence="7 11" id="KW-0798">TonB box</keyword>
<evidence type="ECO:0000256" key="10">
    <source>
        <dbReference type="PROSITE-ProRule" id="PRU01360"/>
    </source>
</evidence>
<keyword evidence="8 10" id="KW-0472">Membrane</keyword>
<evidence type="ECO:0000256" key="13">
    <source>
        <dbReference type="SAM" id="SignalP"/>
    </source>
</evidence>